<protein>
    <submittedName>
        <fullName evidence="2">Uncharacterized protein</fullName>
    </submittedName>
</protein>
<dbReference type="Proteomes" id="UP000001075">
    <property type="component" value="Unassembled WGS sequence"/>
</dbReference>
<evidence type="ECO:0000313" key="3">
    <source>
        <dbReference type="Proteomes" id="UP000001075"/>
    </source>
</evidence>
<evidence type="ECO:0000313" key="2">
    <source>
        <dbReference type="EMBL" id="EGW04666.1"/>
    </source>
</evidence>
<reference evidence="3" key="1">
    <citation type="journal article" date="2011" name="Nat. Biotechnol.">
        <title>The genomic sequence of the Chinese hamster ovary (CHO)-K1 cell line.</title>
        <authorList>
            <person name="Xu X."/>
            <person name="Nagarajan H."/>
            <person name="Lewis N.E."/>
            <person name="Pan S."/>
            <person name="Cai Z."/>
            <person name="Liu X."/>
            <person name="Chen W."/>
            <person name="Xie M."/>
            <person name="Wang W."/>
            <person name="Hammond S."/>
            <person name="Andersen M.R."/>
            <person name="Neff N."/>
            <person name="Passarelli B."/>
            <person name="Koh W."/>
            <person name="Fan H.C."/>
            <person name="Wang J."/>
            <person name="Gui Y."/>
            <person name="Lee K.H."/>
            <person name="Betenbaugh M.J."/>
            <person name="Quake S.R."/>
            <person name="Famili I."/>
            <person name="Palsson B.O."/>
            <person name="Wang J."/>
        </authorList>
    </citation>
    <scope>NUCLEOTIDE SEQUENCE [LARGE SCALE GENOMIC DNA]</scope>
    <source>
        <strain evidence="3">CHO K1 cell line</strain>
    </source>
</reference>
<sequence length="114" mass="11629">MAEAPPRAPVRLLRKGAGGTAQEDTSVPSITGAALRWPRTLLGRDPSHPCPPSDALGAGAAPSGSTPAPPCSFSSSRVLALSSSRGCGVSFDEMSFLEQRGREESPALSLVTLG</sequence>
<dbReference type="InParanoid" id="G3HTV5"/>
<dbReference type="EMBL" id="JH000721">
    <property type="protein sequence ID" value="EGW04666.1"/>
    <property type="molecule type" value="Genomic_DNA"/>
</dbReference>
<feature type="region of interest" description="Disordered" evidence="1">
    <location>
        <begin position="1"/>
        <end position="75"/>
    </location>
</feature>
<organism evidence="2 3">
    <name type="scientific">Cricetulus griseus</name>
    <name type="common">Chinese hamster</name>
    <name type="synonym">Cricetulus barabensis griseus</name>
    <dbReference type="NCBI Taxonomy" id="10029"/>
    <lineage>
        <taxon>Eukaryota</taxon>
        <taxon>Metazoa</taxon>
        <taxon>Chordata</taxon>
        <taxon>Craniata</taxon>
        <taxon>Vertebrata</taxon>
        <taxon>Euteleostomi</taxon>
        <taxon>Mammalia</taxon>
        <taxon>Eutheria</taxon>
        <taxon>Euarchontoglires</taxon>
        <taxon>Glires</taxon>
        <taxon>Rodentia</taxon>
        <taxon>Myomorpha</taxon>
        <taxon>Muroidea</taxon>
        <taxon>Cricetidae</taxon>
        <taxon>Cricetinae</taxon>
        <taxon>Cricetulus</taxon>
    </lineage>
</organism>
<proteinExistence type="predicted"/>
<evidence type="ECO:0000256" key="1">
    <source>
        <dbReference type="SAM" id="MobiDB-lite"/>
    </source>
</evidence>
<feature type="compositionally biased region" description="Low complexity" evidence="1">
    <location>
        <begin position="53"/>
        <end position="75"/>
    </location>
</feature>
<dbReference type="AlphaFoldDB" id="G3HTV5"/>
<accession>G3HTV5</accession>
<gene>
    <name evidence="2" type="ORF">I79_014334</name>
</gene>
<name>G3HTV5_CRIGR</name>
<dbReference type="GlyGen" id="G3HTV5">
    <property type="glycosylation" value="1 site"/>
</dbReference>